<name>A0AAE3T7H1_9RHOB</name>
<dbReference type="Pfam" id="PF13193">
    <property type="entry name" value="AMP-binding_C"/>
    <property type="match status" value="1"/>
</dbReference>
<dbReference type="InterPro" id="IPR050237">
    <property type="entry name" value="ATP-dep_AMP-bd_enzyme"/>
</dbReference>
<dbReference type="PANTHER" id="PTHR43767">
    <property type="entry name" value="LONG-CHAIN-FATTY-ACID--COA LIGASE"/>
    <property type="match status" value="1"/>
</dbReference>
<protein>
    <submittedName>
        <fullName evidence="3">AMP-binding protein</fullName>
    </submittedName>
</protein>
<evidence type="ECO:0000259" key="1">
    <source>
        <dbReference type="Pfam" id="PF00501"/>
    </source>
</evidence>
<dbReference type="InterPro" id="IPR020845">
    <property type="entry name" value="AMP-binding_CS"/>
</dbReference>
<proteinExistence type="predicted"/>
<accession>A0AAE3T7H1</accession>
<gene>
    <name evidence="3" type="ORF">P1J78_02930</name>
</gene>
<keyword evidence="4" id="KW-1185">Reference proteome</keyword>
<sequence length="506" mass="54278">MQPPFDRTLAGLLLEQERQAPDRVLLVHEDREITVAEVACAARAEAAALRARGIGQSDPVLTMLEPGPAHVAVVLGVALVGALWVPLAPDARGPSLAHALSVAKPGLALVAPAATGALRDAGYPADRPLEERDGWAWPPAAVPGTATTDTAPGEPDAHRAILFTSGTSGPPKGVIVTERMLVASAAGCAHASDCTPGDSYLMWEPMHHIGGPQLLAMALAGQVRLVLVKRFSASRFWDDVRRHRVTKMHYLGGILEILLKRAVSPGDRDHPVALAFGGGARPDVQRAFEDRFAIPLREVYGMTEASSFTTVNVDGIEDSVGQTVPWLEVEICDGSDRPVDPGGTGEIVVRAAYAGLLTPGYLGNAEATAELLRDGRLFTGDLGRQDAAGNLYFAGRKTDSLRRRGENVSAWEVETALASHPDIAETAVVGVESEVGEHDILCFVLVRDGVAYDPRALAEWSRKTLSRRHVPRYWKRVAGFERTPSQRIRKAALDRDLSDAFDLGDR</sequence>
<dbReference type="InterPro" id="IPR042099">
    <property type="entry name" value="ANL_N_sf"/>
</dbReference>
<dbReference type="InterPro" id="IPR045851">
    <property type="entry name" value="AMP-bd_C_sf"/>
</dbReference>
<dbReference type="Gene3D" id="3.30.300.30">
    <property type="match status" value="1"/>
</dbReference>
<feature type="domain" description="AMP-binding enzyme C-terminal" evidence="2">
    <location>
        <begin position="412"/>
        <end position="485"/>
    </location>
</feature>
<dbReference type="EMBL" id="JARGYC010000005">
    <property type="protein sequence ID" value="MDF0599678.1"/>
    <property type="molecule type" value="Genomic_DNA"/>
</dbReference>
<dbReference type="PROSITE" id="PS00455">
    <property type="entry name" value="AMP_BINDING"/>
    <property type="match status" value="1"/>
</dbReference>
<dbReference type="SUPFAM" id="SSF56801">
    <property type="entry name" value="Acetyl-CoA synthetase-like"/>
    <property type="match status" value="1"/>
</dbReference>
<organism evidence="3 4">
    <name type="scientific">Psychromarinibacter sediminicola</name>
    <dbReference type="NCBI Taxonomy" id="3033385"/>
    <lineage>
        <taxon>Bacteria</taxon>
        <taxon>Pseudomonadati</taxon>
        <taxon>Pseudomonadota</taxon>
        <taxon>Alphaproteobacteria</taxon>
        <taxon>Rhodobacterales</taxon>
        <taxon>Paracoccaceae</taxon>
        <taxon>Psychromarinibacter</taxon>
    </lineage>
</organism>
<dbReference type="Gene3D" id="3.40.50.12780">
    <property type="entry name" value="N-terminal domain of ligase-like"/>
    <property type="match status" value="1"/>
</dbReference>
<evidence type="ECO:0000259" key="2">
    <source>
        <dbReference type="Pfam" id="PF13193"/>
    </source>
</evidence>
<dbReference type="RefSeq" id="WP_275565827.1">
    <property type="nucleotide sequence ID" value="NZ_JARGYC010000005.1"/>
</dbReference>
<evidence type="ECO:0000313" key="4">
    <source>
        <dbReference type="Proteomes" id="UP001220964"/>
    </source>
</evidence>
<dbReference type="PANTHER" id="PTHR43767:SF1">
    <property type="entry name" value="NONRIBOSOMAL PEPTIDE SYNTHASE PES1 (EUROFUNG)-RELATED"/>
    <property type="match status" value="1"/>
</dbReference>
<dbReference type="AlphaFoldDB" id="A0AAE3T7H1"/>
<evidence type="ECO:0000313" key="3">
    <source>
        <dbReference type="EMBL" id="MDF0599678.1"/>
    </source>
</evidence>
<feature type="domain" description="AMP-dependent synthetase/ligase" evidence="1">
    <location>
        <begin position="15"/>
        <end position="362"/>
    </location>
</feature>
<reference evidence="3" key="1">
    <citation type="submission" date="2023-03" db="EMBL/GenBank/DDBJ databases">
        <title>Multiphase analysis and comparison of six strains from genera Psychromarinibacter, Lutimaribacter, and Maritimibacter, including a novel species: Psychromarinibacter sediminicola sp. nov.</title>
        <authorList>
            <person name="Wang Y.-H."/>
            <person name="Ye M.-Q."/>
            <person name="Du Z.-J."/>
        </authorList>
    </citation>
    <scope>NUCLEOTIDE SEQUENCE</scope>
    <source>
        <strain evidence="3">C21-152</strain>
    </source>
</reference>
<dbReference type="Proteomes" id="UP001220964">
    <property type="component" value="Unassembled WGS sequence"/>
</dbReference>
<dbReference type="InterPro" id="IPR025110">
    <property type="entry name" value="AMP-bd_C"/>
</dbReference>
<dbReference type="GO" id="GO:0016878">
    <property type="term" value="F:acid-thiol ligase activity"/>
    <property type="evidence" value="ECO:0007669"/>
    <property type="project" value="UniProtKB-ARBA"/>
</dbReference>
<dbReference type="InterPro" id="IPR000873">
    <property type="entry name" value="AMP-dep_synth/lig_dom"/>
</dbReference>
<comment type="caution">
    <text evidence="3">The sequence shown here is derived from an EMBL/GenBank/DDBJ whole genome shotgun (WGS) entry which is preliminary data.</text>
</comment>
<dbReference type="Pfam" id="PF00501">
    <property type="entry name" value="AMP-binding"/>
    <property type="match status" value="1"/>
</dbReference>